<dbReference type="EMBL" id="SDMK01000004">
    <property type="protein sequence ID" value="RXS93882.1"/>
    <property type="molecule type" value="Genomic_DNA"/>
</dbReference>
<dbReference type="AlphaFoldDB" id="A0A4Q1SB27"/>
<dbReference type="GO" id="GO:0016783">
    <property type="term" value="F:sulfurtransferase activity"/>
    <property type="evidence" value="ECO:0007669"/>
    <property type="project" value="InterPro"/>
</dbReference>
<dbReference type="Pfam" id="PF02634">
    <property type="entry name" value="FdhD-NarQ"/>
    <property type="match status" value="1"/>
</dbReference>
<comment type="similarity">
    <text evidence="3">Belongs to the FdhD family.</text>
</comment>
<dbReference type="GO" id="GO:0097163">
    <property type="term" value="F:sulfur carrier activity"/>
    <property type="evidence" value="ECO:0007669"/>
    <property type="project" value="UniProtKB-UniRule"/>
</dbReference>
<keyword evidence="5" id="KW-1185">Reference proteome</keyword>
<comment type="subcellular location">
    <subcellularLocation>
        <location evidence="3">Cytoplasm</location>
    </subcellularLocation>
</comment>
<dbReference type="NCBIfam" id="NF001943">
    <property type="entry name" value="PRK00724.1-2"/>
    <property type="match status" value="1"/>
</dbReference>
<keyword evidence="2 3" id="KW-0501">Molybdenum cofactor biosynthesis</keyword>
<dbReference type="InterPro" id="IPR003786">
    <property type="entry name" value="FdhD"/>
</dbReference>
<reference evidence="4 5" key="1">
    <citation type="journal article" date="2016" name="Int. J. Syst. Evol. Microbiol.">
        <title>Acidipila dinghuensis sp. nov., an acidobacterium isolated from forest soil.</title>
        <authorList>
            <person name="Jiang Y.W."/>
            <person name="Wang J."/>
            <person name="Chen M.H."/>
            <person name="Lv Y.Y."/>
            <person name="Qiu L.H."/>
        </authorList>
    </citation>
    <scope>NUCLEOTIDE SEQUENCE [LARGE SCALE GENOMIC DNA]</scope>
    <source>
        <strain evidence="4 5">DHOF10</strain>
    </source>
</reference>
<gene>
    <name evidence="3 4" type="primary">fdhD</name>
    <name evidence="4" type="ORF">ESZ00_17755</name>
</gene>
<feature type="binding site" evidence="3">
    <location>
        <begin position="289"/>
        <end position="294"/>
    </location>
    <ligand>
        <name>Mo-bis(molybdopterin guanine dinucleotide)</name>
        <dbReference type="ChEBI" id="CHEBI:60539"/>
    </ligand>
</feature>
<organism evidence="4 5">
    <name type="scientific">Silvibacterium dinghuense</name>
    <dbReference type="NCBI Taxonomy" id="1560006"/>
    <lineage>
        <taxon>Bacteria</taxon>
        <taxon>Pseudomonadati</taxon>
        <taxon>Acidobacteriota</taxon>
        <taxon>Terriglobia</taxon>
        <taxon>Terriglobales</taxon>
        <taxon>Acidobacteriaceae</taxon>
        <taxon>Silvibacterium</taxon>
    </lineage>
</organism>
<dbReference type="RefSeq" id="WP_129209730.1">
    <property type="nucleotide sequence ID" value="NZ_BMGU01000002.1"/>
</dbReference>
<accession>A0A4Q1SB27</accession>
<proteinExistence type="inferred from homology"/>
<keyword evidence="1 3" id="KW-0963">Cytoplasm</keyword>
<dbReference type="Gene3D" id="3.10.20.10">
    <property type="match status" value="1"/>
</dbReference>
<comment type="function">
    <text evidence="3">Required for formate dehydrogenase (FDH) activity. Acts as a sulfur carrier protein that transfers sulfur from IscS to the molybdenum cofactor prior to its insertion into FDH.</text>
</comment>
<name>A0A4Q1SB27_9BACT</name>
<sequence>MAIDPAVPADVPSGEADRNIRILRYEDGRFTAQTDAVALEEPLEIRLEYGSADQRRSKSIAITMRTPGDDFALAAGFLMTEGILADSLDIEEILYLAQSRAALQSASAPADGDFDEASARNVVLVRLTAEAQPRLPSVERNFYVTSSCGVCGKASLLALRSVCPAPVRSSVRVPVSMLLTLPEKMRAAQTGFAHSGGIHASGLFDAEGQLLLCREDVGRHNALDKLIGRMFLDDLTPLRDKVLLLSGRASYELLQKSVMAGIPIVVAIGAPSSLAVRVARMFDITLLAFLRHDRCNIYHGAERLIA</sequence>
<dbReference type="Proteomes" id="UP000290253">
    <property type="component" value="Unassembled WGS sequence"/>
</dbReference>
<comment type="caution">
    <text evidence="4">The sequence shown here is derived from an EMBL/GenBank/DDBJ whole genome shotgun (WGS) entry which is preliminary data.</text>
</comment>
<dbReference type="Gene3D" id="3.40.140.10">
    <property type="entry name" value="Cytidine Deaminase, domain 2"/>
    <property type="match status" value="1"/>
</dbReference>
<dbReference type="InterPro" id="IPR016193">
    <property type="entry name" value="Cytidine_deaminase-like"/>
</dbReference>
<protein>
    <recommendedName>
        <fullName evidence="3">Sulfur carrier protein FdhD</fullName>
    </recommendedName>
</protein>
<dbReference type="OrthoDB" id="9782042at2"/>
<dbReference type="GO" id="GO:0006777">
    <property type="term" value="P:Mo-molybdopterin cofactor biosynthetic process"/>
    <property type="evidence" value="ECO:0007669"/>
    <property type="project" value="UniProtKB-UniRule"/>
</dbReference>
<evidence type="ECO:0000256" key="1">
    <source>
        <dbReference type="ARBA" id="ARBA00022490"/>
    </source>
</evidence>
<evidence type="ECO:0000313" key="5">
    <source>
        <dbReference type="Proteomes" id="UP000290253"/>
    </source>
</evidence>
<dbReference type="GO" id="GO:0005737">
    <property type="term" value="C:cytoplasm"/>
    <property type="evidence" value="ECO:0007669"/>
    <property type="project" value="UniProtKB-SubCell"/>
</dbReference>
<feature type="active site" description="Cysteine persulfide intermediate" evidence="3">
    <location>
        <position position="148"/>
    </location>
</feature>
<dbReference type="SUPFAM" id="SSF53927">
    <property type="entry name" value="Cytidine deaminase-like"/>
    <property type="match status" value="1"/>
</dbReference>
<keyword evidence="4" id="KW-0808">Transferase</keyword>
<dbReference type="PANTHER" id="PTHR30592">
    <property type="entry name" value="FORMATE DEHYDROGENASE"/>
    <property type="match status" value="1"/>
</dbReference>
<evidence type="ECO:0000256" key="3">
    <source>
        <dbReference type="HAMAP-Rule" id="MF_00187"/>
    </source>
</evidence>
<dbReference type="HAMAP" id="MF_00187">
    <property type="entry name" value="FdhD"/>
    <property type="match status" value="1"/>
</dbReference>
<evidence type="ECO:0000256" key="2">
    <source>
        <dbReference type="ARBA" id="ARBA00023150"/>
    </source>
</evidence>
<evidence type="ECO:0000313" key="4">
    <source>
        <dbReference type="EMBL" id="RXS93882.1"/>
    </source>
</evidence>
<dbReference type="PANTHER" id="PTHR30592:SF1">
    <property type="entry name" value="SULFUR CARRIER PROTEIN FDHD"/>
    <property type="match status" value="1"/>
</dbReference>
<dbReference type="PIRSF" id="PIRSF015626">
    <property type="entry name" value="FdhD"/>
    <property type="match status" value="1"/>
</dbReference>